<evidence type="ECO:0000313" key="2">
    <source>
        <dbReference type="Proteomes" id="UP000182661"/>
    </source>
</evidence>
<keyword evidence="2" id="KW-1185">Reference proteome</keyword>
<accession>A0A657LTK3</accession>
<proteinExistence type="predicted"/>
<dbReference type="OrthoDB" id="1079385at2"/>
<dbReference type="AlphaFoldDB" id="A0A657LTK3"/>
<organism evidence="1 2">
    <name type="scientific">Pararhizobium antarcticum</name>
    <dbReference type="NCBI Taxonomy" id="1798805"/>
    <lineage>
        <taxon>Bacteria</taxon>
        <taxon>Pseudomonadati</taxon>
        <taxon>Pseudomonadota</taxon>
        <taxon>Alphaproteobacteria</taxon>
        <taxon>Hyphomicrobiales</taxon>
        <taxon>Rhizobiaceae</taxon>
        <taxon>Rhizobium/Agrobacterium group</taxon>
        <taxon>Pararhizobium</taxon>
    </lineage>
</organism>
<gene>
    <name evidence="1" type="ORF">AX760_15230</name>
</gene>
<evidence type="ECO:0000313" key="1">
    <source>
        <dbReference type="EMBL" id="OJF98034.1"/>
    </source>
</evidence>
<reference evidence="1 2" key="1">
    <citation type="submission" date="2016-02" db="EMBL/GenBank/DDBJ databases">
        <title>Genome sequencing of a beta-galactosidase producing bacteria Rhizobium sp. 59.</title>
        <authorList>
            <person name="Wang D."/>
            <person name="Kot W."/>
            <person name="Qin Y."/>
            <person name="Hansen L."/>
            <person name="Naqvi K."/>
            <person name="Rensing C."/>
        </authorList>
    </citation>
    <scope>NUCLEOTIDE SEQUENCE [LARGE SCALE GENOMIC DNA]</scope>
    <source>
        <strain evidence="1 2">59</strain>
    </source>
</reference>
<protein>
    <submittedName>
        <fullName evidence="1">Uncharacterized protein</fullName>
    </submittedName>
</protein>
<dbReference type="EMBL" id="LSRP01000078">
    <property type="protein sequence ID" value="OJF98034.1"/>
    <property type="molecule type" value="Genomic_DNA"/>
</dbReference>
<name>A0A657LTK3_9HYPH</name>
<comment type="caution">
    <text evidence="1">The sequence shown here is derived from an EMBL/GenBank/DDBJ whole genome shotgun (WGS) entry which is preliminary data.</text>
</comment>
<sequence length="260" mass="28463">MSLLAPVSAPSQDLPSLIDRATSMLLGAKTAAEVLEAREVAGLAYDVAKRAARLQRAKNAHDDLVAAAHRAQAHALEIEARAKRRLADEYDAAQARGEVARGSVRTDIVGDLNDVRPATAAELGLRRDEIHEARIIRDAEAADPGIVRRALDDRLERGEEPTRAALRKMVVDAAMRGLRPQRSASRRNPLHVPPTPEQAAWRHVTGTFRAFAEWASEGNLVLARKGMRQARDTPFHDLDAKAIAQGSAAFTTIKEWFDAR</sequence>
<dbReference type="RefSeq" id="WP_071832694.1">
    <property type="nucleotide sequence ID" value="NZ_LSRP01000078.1"/>
</dbReference>
<dbReference type="Proteomes" id="UP000182661">
    <property type="component" value="Unassembled WGS sequence"/>
</dbReference>